<proteinExistence type="predicted"/>
<dbReference type="InParanoid" id="A0A0P0Y4C0"/>
<gene>
    <name evidence="1" type="ordered locus">Os11g0611600</name>
    <name evidence="1" type="ORF">OSNPB_110611600</name>
</gene>
<reference evidence="1 2" key="2">
    <citation type="journal article" date="2013" name="Plant Cell Physiol.">
        <title>Rice Annotation Project Database (RAP-DB): an integrative and interactive database for rice genomics.</title>
        <authorList>
            <person name="Sakai H."/>
            <person name="Lee S.S."/>
            <person name="Tanaka T."/>
            <person name="Numa H."/>
            <person name="Kim J."/>
            <person name="Kawahara Y."/>
            <person name="Wakimoto H."/>
            <person name="Yang C.C."/>
            <person name="Iwamoto M."/>
            <person name="Abe T."/>
            <person name="Yamada Y."/>
            <person name="Muto A."/>
            <person name="Inokuchi H."/>
            <person name="Ikemura T."/>
            <person name="Matsumoto T."/>
            <person name="Sasaki T."/>
            <person name="Itoh T."/>
        </authorList>
    </citation>
    <scope>NUCLEOTIDE SEQUENCE [LARGE SCALE GENOMIC DNA]</scope>
    <source>
        <strain evidence="2">cv. Nipponbare</strain>
    </source>
</reference>
<dbReference type="Gramene" id="Os11t0611600-01">
    <property type="protein sequence ID" value="Os11t0611600-01"/>
    <property type="gene ID" value="Os11g0611600"/>
</dbReference>
<protein>
    <submittedName>
        <fullName evidence="1">Os11g0611600 protein</fullName>
    </submittedName>
</protein>
<reference evidence="1 2" key="3">
    <citation type="journal article" date="2013" name="Rice">
        <title>Improvement of the Oryza sativa Nipponbare reference genome using next generation sequence and optical map data.</title>
        <authorList>
            <person name="Kawahara Y."/>
            <person name="de la Bastide M."/>
            <person name="Hamilton J.P."/>
            <person name="Kanamori H."/>
            <person name="McCombie W.R."/>
            <person name="Ouyang S."/>
            <person name="Schwartz D.C."/>
            <person name="Tanaka T."/>
            <person name="Wu J."/>
            <person name="Zhou S."/>
            <person name="Childs K.L."/>
            <person name="Davidson R.M."/>
            <person name="Lin H."/>
            <person name="Quesada-Ocampo L."/>
            <person name="Vaillancourt B."/>
            <person name="Sakai H."/>
            <person name="Lee S.S."/>
            <person name="Kim J."/>
            <person name="Numa H."/>
            <person name="Itoh T."/>
            <person name="Buell C.R."/>
            <person name="Matsumoto T."/>
        </authorList>
    </citation>
    <scope>NUCLEOTIDE SEQUENCE [LARGE SCALE GENOMIC DNA]</scope>
    <source>
        <strain evidence="2">cv. Nipponbare</strain>
    </source>
</reference>
<reference evidence="2" key="1">
    <citation type="journal article" date="2005" name="Nature">
        <title>The map-based sequence of the rice genome.</title>
        <authorList>
            <consortium name="International rice genome sequencing project (IRGSP)"/>
            <person name="Matsumoto T."/>
            <person name="Wu J."/>
            <person name="Kanamori H."/>
            <person name="Katayose Y."/>
            <person name="Fujisawa M."/>
            <person name="Namiki N."/>
            <person name="Mizuno H."/>
            <person name="Yamamoto K."/>
            <person name="Antonio B.A."/>
            <person name="Baba T."/>
            <person name="Sakata K."/>
            <person name="Nagamura Y."/>
            <person name="Aoki H."/>
            <person name="Arikawa K."/>
            <person name="Arita K."/>
            <person name="Bito T."/>
            <person name="Chiden Y."/>
            <person name="Fujitsuka N."/>
            <person name="Fukunaka R."/>
            <person name="Hamada M."/>
            <person name="Harada C."/>
            <person name="Hayashi A."/>
            <person name="Hijishita S."/>
            <person name="Honda M."/>
            <person name="Hosokawa S."/>
            <person name="Ichikawa Y."/>
            <person name="Idonuma A."/>
            <person name="Iijima M."/>
            <person name="Ikeda M."/>
            <person name="Ikeno M."/>
            <person name="Ito K."/>
            <person name="Ito S."/>
            <person name="Ito T."/>
            <person name="Ito Y."/>
            <person name="Ito Y."/>
            <person name="Iwabuchi A."/>
            <person name="Kamiya K."/>
            <person name="Karasawa W."/>
            <person name="Kurita K."/>
            <person name="Katagiri S."/>
            <person name="Kikuta A."/>
            <person name="Kobayashi H."/>
            <person name="Kobayashi N."/>
            <person name="Machita K."/>
            <person name="Maehara T."/>
            <person name="Masukawa M."/>
            <person name="Mizubayashi T."/>
            <person name="Mukai Y."/>
            <person name="Nagasaki H."/>
            <person name="Nagata Y."/>
            <person name="Naito S."/>
            <person name="Nakashima M."/>
            <person name="Nakama Y."/>
            <person name="Nakamichi Y."/>
            <person name="Nakamura M."/>
            <person name="Meguro A."/>
            <person name="Negishi M."/>
            <person name="Ohta I."/>
            <person name="Ohta T."/>
            <person name="Okamoto M."/>
            <person name="Ono N."/>
            <person name="Saji S."/>
            <person name="Sakaguchi M."/>
            <person name="Sakai K."/>
            <person name="Shibata M."/>
            <person name="Shimokawa T."/>
            <person name="Song J."/>
            <person name="Takazaki Y."/>
            <person name="Terasawa K."/>
            <person name="Tsugane M."/>
            <person name="Tsuji K."/>
            <person name="Ueda S."/>
            <person name="Waki K."/>
            <person name="Yamagata H."/>
            <person name="Yamamoto M."/>
            <person name="Yamamoto S."/>
            <person name="Yamane H."/>
            <person name="Yoshiki S."/>
            <person name="Yoshihara R."/>
            <person name="Yukawa K."/>
            <person name="Zhong H."/>
            <person name="Yano M."/>
            <person name="Yuan Q."/>
            <person name="Ouyang S."/>
            <person name="Liu J."/>
            <person name="Jones K.M."/>
            <person name="Gansberger K."/>
            <person name="Moffat K."/>
            <person name="Hill J."/>
            <person name="Bera J."/>
            <person name="Fadrosh D."/>
            <person name="Jin S."/>
            <person name="Johri S."/>
            <person name="Kim M."/>
            <person name="Overton L."/>
            <person name="Reardon M."/>
            <person name="Tsitrin T."/>
            <person name="Vuong H."/>
            <person name="Weaver B."/>
            <person name="Ciecko A."/>
            <person name="Tallon L."/>
            <person name="Jackson J."/>
            <person name="Pai G."/>
            <person name="Aken S.V."/>
            <person name="Utterback T."/>
            <person name="Reidmuller S."/>
            <person name="Feldblyum T."/>
            <person name="Hsiao J."/>
            <person name="Zismann V."/>
            <person name="Iobst S."/>
            <person name="de Vazeille A.R."/>
            <person name="Buell C.R."/>
            <person name="Ying K."/>
            <person name="Li Y."/>
            <person name="Lu T."/>
            <person name="Huang Y."/>
            <person name="Zhao Q."/>
            <person name="Feng Q."/>
            <person name="Zhang L."/>
            <person name="Zhu J."/>
            <person name="Weng Q."/>
            <person name="Mu J."/>
            <person name="Lu Y."/>
            <person name="Fan D."/>
            <person name="Liu Y."/>
            <person name="Guan J."/>
            <person name="Zhang Y."/>
            <person name="Yu S."/>
            <person name="Liu X."/>
            <person name="Zhang Y."/>
            <person name="Hong G."/>
            <person name="Han B."/>
            <person name="Choisne N."/>
            <person name="Demange N."/>
            <person name="Orjeda G."/>
            <person name="Samain S."/>
            <person name="Cattolico L."/>
            <person name="Pelletier E."/>
            <person name="Couloux A."/>
            <person name="Segurens B."/>
            <person name="Wincker P."/>
            <person name="D'Hont A."/>
            <person name="Scarpelli C."/>
            <person name="Weissenbach J."/>
            <person name="Salanoubat M."/>
            <person name="Quetier F."/>
            <person name="Yu Y."/>
            <person name="Kim H.R."/>
            <person name="Rambo T."/>
            <person name="Currie J."/>
            <person name="Collura K."/>
            <person name="Luo M."/>
            <person name="Yang T."/>
            <person name="Ammiraju J.S.S."/>
            <person name="Engler F."/>
            <person name="Soderlund C."/>
            <person name="Wing R.A."/>
            <person name="Palmer L.E."/>
            <person name="de la Bastide M."/>
            <person name="Spiegel L."/>
            <person name="Nascimento L."/>
            <person name="Zutavern T."/>
            <person name="O'Shaughnessy A."/>
            <person name="Dike S."/>
            <person name="Dedhia N."/>
            <person name="Preston R."/>
            <person name="Balija V."/>
            <person name="McCombie W.R."/>
            <person name="Chow T."/>
            <person name="Chen H."/>
            <person name="Chung M."/>
            <person name="Chen C."/>
            <person name="Shaw J."/>
            <person name="Wu H."/>
            <person name="Hsiao K."/>
            <person name="Chao Y."/>
            <person name="Chu M."/>
            <person name="Cheng C."/>
            <person name="Hour A."/>
            <person name="Lee P."/>
            <person name="Lin S."/>
            <person name="Lin Y."/>
            <person name="Liou J."/>
            <person name="Liu S."/>
            <person name="Hsing Y."/>
            <person name="Raghuvanshi S."/>
            <person name="Mohanty A."/>
            <person name="Bharti A.K."/>
            <person name="Gaur A."/>
            <person name="Gupta V."/>
            <person name="Kumar D."/>
            <person name="Ravi V."/>
            <person name="Vij S."/>
            <person name="Kapur A."/>
            <person name="Khurana P."/>
            <person name="Khurana P."/>
            <person name="Khurana J.P."/>
            <person name="Tyagi A.K."/>
            <person name="Gaikwad K."/>
            <person name="Singh A."/>
            <person name="Dalal V."/>
            <person name="Srivastava S."/>
            <person name="Dixit A."/>
            <person name="Pal A.K."/>
            <person name="Ghazi I.A."/>
            <person name="Yadav M."/>
            <person name="Pandit A."/>
            <person name="Bhargava A."/>
            <person name="Sureshbabu K."/>
            <person name="Batra K."/>
            <person name="Sharma T.R."/>
            <person name="Mohapatra T."/>
            <person name="Singh N.K."/>
            <person name="Messing J."/>
            <person name="Nelson A.B."/>
            <person name="Fuks G."/>
            <person name="Kavchok S."/>
            <person name="Keizer G."/>
            <person name="Linton E."/>
            <person name="Llaca V."/>
            <person name="Song R."/>
            <person name="Tanyolac B."/>
            <person name="Young S."/>
            <person name="Ho-Il K."/>
            <person name="Hahn J.H."/>
            <person name="Sangsakoo G."/>
            <person name="Vanavichit A."/>
            <person name="de Mattos Luiz.A.T."/>
            <person name="Zimmer P.D."/>
            <person name="Malone G."/>
            <person name="Dellagostin O."/>
            <person name="de Oliveira A.C."/>
            <person name="Bevan M."/>
            <person name="Bancroft I."/>
            <person name="Minx P."/>
            <person name="Cordum H."/>
            <person name="Wilson R."/>
            <person name="Cheng Z."/>
            <person name="Jin W."/>
            <person name="Jiang J."/>
            <person name="Leong S.A."/>
            <person name="Iwama H."/>
            <person name="Gojobori T."/>
            <person name="Itoh T."/>
            <person name="Niimura Y."/>
            <person name="Fujii Y."/>
            <person name="Habara T."/>
            <person name="Sakai H."/>
            <person name="Sato Y."/>
            <person name="Wilson G."/>
            <person name="Kumar K."/>
            <person name="McCouch S."/>
            <person name="Juretic N."/>
            <person name="Hoen D."/>
            <person name="Wright S."/>
            <person name="Bruskiewich R."/>
            <person name="Bureau T."/>
            <person name="Miyao A."/>
            <person name="Hirochika H."/>
            <person name="Nishikawa T."/>
            <person name="Kadowaki K."/>
            <person name="Sugiura M."/>
            <person name="Burr B."/>
            <person name="Sasaki T."/>
        </authorList>
    </citation>
    <scope>NUCLEOTIDE SEQUENCE [LARGE SCALE GENOMIC DNA]</scope>
    <source>
        <strain evidence="2">cv. Nipponbare</strain>
    </source>
</reference>
<dbReference type="EMBL" id="AP014967">
    <property type="protein sequence ID" value="BAT14833.1"/>
    <property type="molecule type" value="Genomic_DNA"/>
</dbReference>
<evidence type="ECO:0000313" key="1">
    <source>
        <dbReference type="EMBL" id="BAT14833.1"/>
    </source>
</evidence>
<dbReference type="PaxDb" id="39947-A0A0P0Y4C0"/>
<sequence length="102" mass="11445">KKRDREIDPVALAARLLRPAAPAAFLPPPAPSLRRRRWCSVAGRHHHRRRCAAAPFSAAVRWIDLQSSSSQQLGGRAGRAEKSRNWEEERQVLLFCSCSSGF</sequence>
<dbReference type="AlphaFoldDB" id="A0A0P0Y4C0"/>
<accession>A0A0P0Y4C0</accession>
<name>A0A0P0Y4C0_ORYSJ</name>
<organism evidence="1 2">
    <name type="scientific">Oryza sativa subsp. japonica</name>
    <name type="common">Rice</name>
    <dbReference type="NCBI Taxonomy" id="39947"/>
    <lineage>
        <taxon>Eukaryota</taxon>
        <taxon>Viridiplantae</taxon>
        <taxon>Streptophyta</taxon>
        <taxon>Embryophyta</taxon>
        <taxon>Tracheophyta</taxon>
        <taxon>Spermatophyta</taxon>
        <taxon>Magnoliopsida</taxon>
        <taxon>Liliopsida</taxon>
        <taxon>Poales</taxon>
        <taxon>Poaceae</taxon>
        <taxon>BOP clade</taxon>
        <taxon>Oryzoideae</taxon>
        <taxon>Oryzeae</taxon>
        <taxon>Oryzinae</taxon>
        <taxon>Oryza</taxon>
        <taxon>Oryza sativa</taxon>
    </lineage>
</organism>
<keyword evidence="2" id="KW-1185">Reference proteome</keyword>
<feature type="non-terminal residue" evidence="1">
    <location>
        <position position="1"/>
    </location>
</feature>
<evidence type="ECO:0000313" key="2">
    <source>
        <dbReference type="Proteomes" id="UP000059680"/>
    </source>
</evidence>
<dbReference type="Proteomes" id="UP000059680">
    <property type="component" value="Chromosome 11"/>
</dbReference>